<comment type="similarity">
    <text evidence="3 10">Belongs to the glycosyl hydrolase 75 family.</text>
</comment>
<dbReference type="Proteomes" id="UP000050424">
    <property type="component" value="Unassembled WGS sequence"/>
</dbReference>
<keyword evidence="7" id="KW-0119">Carbohydrate metabolism</keyword>
<dbReference type="AlphaFoldDB" id="A0A0P7BND1"/>
<keyword evidence="5 10" id="KW-0732">Signal</keyword>
<feature type="signal peptide" evidence="10">
    <location>
        <begin position="1"/>
        <end position="19"/>
    </location>
</feature>
<gene>
    <name evidence="11" type="ORF">AK830_g1259</name>
</gene>
<accession>A0A0P7BND1</accession>
<dbReference type="Pfam" id="PF07335">
    <property type="entry name" value="Glyco_hydro_75"/>
    <property type="match status" value="1"/>
</dbReference>
<dbReference type="EMBL" id="LKCW01000009">
    <property type="protein sequence ID" value="KPM45293.1"/>
    <property type="molecule type" value="Genomic_DNA"/>
</dbReference>
<keyword evidence="8 10" id="KW-0326">Glycosidase</keyword>
<comment type="catalytic activity">
    <reaction evidence="1 10">
        <text>Endohydrolysis of beta-(1-&gt;4)-linkages between D-glucosamine residues in a partly acetylated chitosan.</text>
        <dbReference type="EC" id="3.2.1.132"/>
    </reaction>
</comment>
<feature type="chain" id="PRO_5005964536" description="Endo-chitosanase" evidence="10">
    <location>
        <begin position="20"/>
        <end position="302"/>
    </location>
</feature>
<evidence type="ECO:0000256" key="3">
    <source>
        <dbReference type="ARBA" id="ARBA00007799"/>
    </source>
</evidence>
<keyword evidence="6 10" id="KW-0378">Hydrolase</keyword>
<organism evidence="11 12">
    <name type="scientific">Neonectria ditissima</name>
    <dbReference type="NCBI Taxonomy" id="78410"/>
    <lineage>
        <taxon>Eukaryota</taxon>
        <taxon>Fungi</taxon>
        <taxon>Dikarya</taxon>
        <taxon>Ascomycota</taxon>
        <taxon>Pezizomycotina</taxon>
        <taxon>Sordariomycetes</taxon>
        <taxon>Hypocreomycetidae</taxon>
        <taxon>Hypocreales</taxon>
        <taxon>Nectriaceae</taxon>
        <taxon>Neonectria</taxon>
    </lineage>
</organism>
<keyword evidence="9 10" id="KW-0624">Polysaccharide degradation</keyword>
<evidence type="ECO:0000256" key="9">
    <source>
        <dbReference type="ARBA" id="ARBA00023326"/>
    </source>
</evidence>
<reference evidence="11 12" key="1">
    <citation type="submission" date="2015-09" db="EMBL/GenBank/DDBJ databases">
        <title>Draft genome of a European isolate of the apple canker pathogen Neonectria ditissima.</title>
        <authorList>
            <person name="Gomez-Cortecero A."/>
            <person name="Harrison R.J."/>
            <person name="Armitage A.D."/>
        </authorList>
    </citation>
    <scope>NUCLEOTIDE SEQUENCE [LARGE SCALE GENOMIC DNA]</scope>
    <source>
        <strain evidence="11 12">R09/05</strain>
    </source>
</reference>
<evidence type="ECO:0000256" key="10">
    <source>
        <dbReference type="RuleBase" id="RU361208"/>
    </source>
</evidence>
<dbReference type="InterPro" id="IPR009939">
    <property type="entry name" value="Chitosanase_fungal"/>
</dbReference>
<evidence type="ECO:0000256" key="8">
    <source>
        <dbReference type="ARBA" id="ARBA00023295"/>
    </source>
</evidence>
<proteinExistence type="inferred from homology"/>
<dbReference type="EC" id="3.2.1.132" evidence="10"/>
<keyword evidence="4" id="KW-0964">Secreted</keyword>
<name>A0A0P7BND1_9HYPO</name>
<evidence type="ECO:0000256" key="2">
    <source>
        <dbReference type="ARBA" id="ARBA00004613"/>
    </source>
</evidence>
<comment type="caution">
    <text evidence="11">The sequence shown here is derived from an EMBL/GenBank/DDBJ whole genome shotgun (WGS) entry which is preliminary data.</text>
</comment>
<dbReference type="PANTHER" id="PTHR42061">
    <property type="entry name" value="ENDO-CHITOSANASE"/>
    <property type="match status" value="1"/>
</dbReference>
<evidence type="ECO:0000256" key="4">
    <source>
        <dbReference type="ARBA" id="ARBA00022525"/>
    </source>
</evidence>
<evidence type="ECO:0000313" key="12">
    <source>
        <dbReference type="Proteomes" id="UP000050424"/>
    </source>
</evidence>
<sequence>MSSLRHQLLVCFLLGLASGRDIPANVKAFYSAVVAQGSCNKVLAGGFHSAEGDSGNFTYCGDHIDDYNVIYIQGNKSRLANLDVDCDGIQGSPADDGRCGSSGDTQSVTSFQDIVEGYKTGQKDLDANIHPYVVFGNTGTKPRWPTFRPQDYGIKPLSVMAVVCGKKLIYGIWGDENGDDGEEAMVGEVSISLATACYGKEMNGNNGHDENDVLYIAFPGRDAVPGAKGASWKAKNYAAFEESITGLGDQLIARISNTSCYGNTTGSKGNYSQSSPCPTAGSTRFRIGWDTLLILVMISLMV</sequence>
<evidence type="ECO:0000256" key="7">
    <source>
        <dbReference type="ARBA" id="ARBA00023277"/>
    </source>
</evidence>
<comment type="subcellular location">
    <subcellularLocation>
        <location evidence="2 10">Secreted</location>
    </subcellularLocation>
</comment>
<dbReference type="GO" id="GO:0005576">
    <property type="term" value="C:extracellular region"/>
    <property type="evidence" value="ECO:0007669"/>
    <property type="project" value="UniProtKB-SubCell"/>
</dbReference>
<dbReference type="OrthoDB" id="4756206at2759"/>
<evidence type="ECO:0000313" key="11">
    <source>
        <dbReference type="EMBL" id="KPM45293.1"/>
    </source>
</evidence>
<dbReference type="GO" id="GO:0016977">
    <property type="term" value="F:chitosanase activity"/>
    <property type="evidence" value="ECO:0007669"/>
    <property type="project" value="UniProtKB-EC"/>
</dbReference>
<dbReference type="GO" id="GO:0000272">
    <property type="term" value="P:polysaccharide catabolic process"/>
    <property type="evidence" value="ECO:0007669"/>
    <property type="project" value="UniProtKB-KW"/>
</dbReference>
<protein>
    <recommendedName>
        <fullName evidence="10">Endo-chitosanase</fullName>
        <ecNumber evidence="10">3.2.1.132</ecNumber>
    </recommendedName>
</protein>
<dbReference type="PANTHER" id="PTHR42061:SF6">
    <property type="entry name" value="ENDO-CHITOSANASE"/>
    <property type="match status" value="1"/>
</dbReference>
<evidence type="ECO:0000256" key="1">
    <source>
        <dbReference type="ARBA" id="ARBA00000405"/>
    </source>
</evidence>
<evidence type="ECO:0000256" key="5">
    <source>
        <dbReference type="ARBA" id="ARBA00022729"/>
    </source>
</evidence>
<evidence type="ECO:0000256" key="6">
    <source>
        <dbReference type="ARBA" id="ARBA00022801"/>
    </source>
</evidence>
<keyword evidence="12" id="KW-1185">Reference proteome</keyword>
<dbReference type="STRING" id="78410.A0A0P7BND1"/>
<comment type="function">
    <text evidence="10">Chitosanase catalyzing the endo-type cleavage of chitosan, the deacylated form of chitin. Chitosanase may be crucial in the degradation of the deacetylated portion of chitin in the fungal cell wall.</text>
</comment>